<keyword evidence="1" id="KW-0732">Signal</keyword>
<protein>
    <submittedName>
        <fullName evidence="2">Uncharacterized protein</fullName>
    </submittedName>
</protein>
<feature type="chain" id="PRO_5012609367" evidence="1">
    <location>
        <begin position="18"/>
        <end position="92"/>
    </location>
</feature>
<dbReference type="AlphaFoldDB" id="A0A2C5XHX9"/>
<accession>A0A2C5XHX9</accession>
<name>A0A2C5XHX9_9HYPO</name>
<gene>
    <name evidence="2" type="ORF">CDD80_4096</name>
</gene>
<evidence type="ECO:0000256" key="1">
    <source>
        <dbReference type="SAM" id="SignalP"/>
    </source>
</evidence>
<dbReference type="Proteomes" id="UP000226431">
    <property type="component" value="Unassembled WGS sequence"/>
</dbReference>
<organism evidence="2 3">
    <name type="scientific">Ophiocordyceps camponoti-rufipedis</name>
    <dbReference type="NCBI Taxonomy" id="2004952"/>
    <lineage>
        <taxon>Eukaryota</taxon>
        <taxon>Fungi</taxon>
        <taxon>Dikarya</taxon>
        <taxon>Ascomycota</taxon>
        <taxon>Pezizomycotina</taxon>
        <taxon>Sordariomycetes</taxon>
        <taxon>Hypocreomycetidae</taxon>
        <taxon>Hypocreales</taxon>
        <taxon>Ophiocordycipitaceae</taxon>
        <taxon>Ophiocordyceps</taxon>
    </lineage>
</organism>
<proteinExistence type="predicted"/>
<sequence>MKASQVFVAALAGLAWAQPLPQETGSVTLHARQLPNPLAIPLALAQFPQGVLYFFTLPIQILKSIATKTLNQGLGVLNGFIDKSKAPKAKPF</sequence>
<keyword evidence="3" id="KW-1185">Reference proteome</keyword>
<feature type="signal peptide" evidence="1">
    <location>
        <begin position="1"/>
        <end position="17"/>
    </location>
</feature>
<reference evidence="2 3" key="1">
    <citation type="submission" date="2017-06" db="EMBL/GenBank/DDBJ databases">
        <title>Ant-infecting Ophiocordyceps genomes reveal a high diversity of potential behavioral manipulation genes and a possible major role for enterotoxins.</title>
        <authorList>
            <person name="De Bekker C."/>
            <person name="Evans H.C."/>
            <person name="Brachmann A."/>
            <person name="Hughes D.P."/>
        </authorList>
    </citation>
    <scope>NUCLEOTIDE SEQUENCE [LARGE SCALE GENOMIC DNA]</scope>
    <source>
        <strain evidence="2 3">Map16</strain>
    </source>
</reference>
<evidence type="ECO:0000313" key="2">
    <source>
        <dbReference type="EMBL" id="PHH73019.1"/>
    </source>
</evidence>
<dbReference type="OrthoDB" id="10267319at2759"/>
<evidence type="ECO:0000313" key="3">
    <source>
        <dbReference type="Proteomes" id="UP000226431"/>
    </source>
</evidence>
<comment type="caution">
    <text evidence="2">The sequence shown here is derived from an EMBL/GenBank/DDBJ whole genome shotgun (WGS) entry which is preliminary data.</text>
</comment>
<dbReference type="EMBL" id="NJES01000375">
    <property type="protein sequence ID" value="PHH73019.1"/>
    <property type="molecule type" value="Genomic_DNA"/>
</dbReference>